<evidence type="ECO:0000313" key="4">
    <source>
        <dbReference type="Proteomes" id="UP001564408"/>
    </source>
</evidence>
<comment type="caution">
    <text evidence="3">The sequence shown here is derived from an EMBL/GenBank/DDBJ whole genome shotgun (WGS) entry which is preliminary data.</text>
</comment>
<keyword evidence="2" id="KW-1133">Transmembrane helix</keyword>
<protein>
    <submittedName>
        <fullName evidence="3">Uncharacterized protein</fullName>
    </submittedName>
</protein>
<gene>
    <name evidence="3" type="ORF">ABC977_16795</name>
</gene>
<dbReference type="Proteomes" id="UP001564408">
    <property type="component" value="Unassembled WGS sequence"/>
</dbReference>
<feature type="transmembrane region" description="Helical" evidence="2">
    <location>
        <begin position="323"/>
        <end position="345"/>
    </location>
</feature>
<feature type="transmembrane region" description="Helical" evidence="2">
    <location>
        <begin position="289"/>
        <end position="311"/>
    </location>
</feature>
<evidence type="ECO:0000256" key="1">
    <source>
        <dbReference type="SAM" id="MobiDB-lite"/>
    </source>
</evidence>
<evidence type="ECO:0000256" key="2">
    <source>
        <dbReference type="SAM" id="Phobius"/>
    </source>
</evidence>
<reference evidence="3 4" key="1">
    <citation type="submission" date="2024-05" db="EMBL/GenBank/DDBJ databases">
        <title>Genome Sequence and Characterization of the New Strain Purple Sulfur Bacterium of Genus Thioalkalicoccus.</title>
        <authorList>
            <person name="Bryantseva I.A."/>
            <person name="Kyndt J.A."/>
            <person name="Imhoff J.F."/>
        </authorList>
    </citation>
    <scope>NUCLEOTIDE SEQUENCE [LARGE SCALE GENOMIC DNA]</scope>
    <source>
        <strain evidence="3 4">Um2</strain>
    </source>
</reference>
<proteinExistence type="predicted"/>
<keyword evidence="4" id="KW-1185">Reference proteome</keyword>
<dbReference type="EMBL" id="JBDKXB010000039">
    <property type="protein sequence ID" value="MEY6434065.1"/>
    <property type="molecule type" value="Genomic_DNA"/>
</dbReference>
<keyword evidence="2" id="KW-0812">Transmembrane</keyword>
<organism evidence="3 4">
    <name type="scientific">Thioalkalicoccus limnaeus</name>
    <dbReference type="NCBI Taxonomy" id="120681"/>
    <lineage>
        <taxon>Bacteria</taxon>
        <taxon>Pseudomonadati</taxon>
        <taxon>Pseudomonadota</taxon>
        <taxon>Gammaproteobacteria</taxon>
        <taxon>Chromatiales</taxon>
        <taxon>Chromatiaceae</taxon>
        <taxon>Thioalkalicoccus</taxon>
    </lineage>
</organism>
<feature type="region of interest" description="Disordered" evidence="1">
    <location>
        <begin position="145"/>
        <end position="171"/>
    </location>
</feature>
<sequence>MTANPLTHHQIIELIDPFVCAGRELDLAASDRSARRLVFKALEISDGNLPGGLRELLTLESPDADRYRLVRSVTAASGLTATLTAEGTDPAGLLDRVLSFAPAAHFRVAAGILIAFNYRFAPTIADTAPGGARGDLVAVAPDQVGEAPRPHEDDRSAEADGNAGAGSTEGRLVPPVLTDAQAVIGGVLRLTLDAETTRPRRVWLELRPEPAVRLRLPPDLLAVLGRSWHYLQRYYAEAWRTTIVVARQEPARSQDIVAKVTQTVAHLAAVLSESPSAYHERFGVVRRQVFVRGLVAILLQFGIVVAGPILLASGVSEESVFFMLAYFWPVLLLLALPLFADRLILMPPGWPRRLPADAWSPFASATAPPAA</sequence>
<accession>A0ABV4BNK3</accession>
<keyword evidence="2" id="KW-0472">Membrane</keyword>
<dbReference type="RefSeq" id="WP_369668449.1">
    <property type="nucleotide sequence ID" value="NZ_JBDKXB010000039.1"/>
</dbReference>
<evidence type="ECO:0000313" key="3">
    <source>
        <dbReference type="EMBL" id="MEY6434065.1"/>
    </source>
</evidence>
<feature type="compositionally biased region" description="Basic and acidic residues" evidence="1">
    <location>
        <begin position="148"/>
        <end position="158"/>
    </location>
</feature>
<name>A0ABV4BNK3_9GAMM</name>